<dbReference type="AlphaFoldDB" id="A0A370IB83"/>
<dbReference type="Gene3D" id="3.40.630.10">
    <property type="entry name" value="Zn peptidases"/>
    <property type="match status" value="1"/>
</dbReference>
<sequence length="383" mass="40852">MTAQQAPPGGMIHDVAALARLDRRTTGPGEHRSAELIAARLTEAGAKTVEITGFRSQSSWAPTHLAHLIAAVTASFLPGPLKRSAAVATAVSYELDVSGRSHWLRRLLPAGRGVSVSARLPSLGPPRRTIVLLAHHDAAHNGLVWHPKAIAPNRFRSRRTGRSVPSHAPALLAILATALSHPGTRRPLRLVLSALGVAMIQSMRSPTTPGANDNATGVAAVLELTRRLRATPLTETEVIVLFPGGEEAGNVGMRAWTERQLRFDPARTLAIGLDSLGSGGHLVVARREGLTGRMSDRDIAAAQRIAAQAGIELPAVTFANVCDTTIARHAGMRAISLLSYDRGWIRHLHLRSDTPDAVGWNTVTAAVELTARLAHAWDRGEID</sequence>
<accession>A0A370IB83</accession>
<dbReference type="RefSeq" id="WP_067992405.1">
    <property type="nucleotide sequence ID" value="NZ_QQBC01000002.1"/>
</dbReference>
<proteinExistence type="predicted"/>
<name>A0A370IB83_9NOCA</name>
<dbReference type="Pfam" id="PF04389">
    <property type="entry name" value="Peptidase_M28"/>
    <property type="match status" value="1"/>
</dbReference>
<gene>
    <name evidence="2" type="ORF">DFR76_102396</name>
</gene>
<feature type="domain" description="Peptidase M28" evidence="1">
    <location>
        <begin position="206"/>
        <end position="372"/>
    </location>
</feature>
<evidence type="ECO:0000259" key="1">
    <source>
        <dbReference type="Pfam" id="PF04389"/>
    </source>
</evidence>
<organism evidence="2 3">
    <name type="scientific">Nocardia pseudobrasiliensis</name>
    <dbReference type="NCBI Taxonomy" id="45979"/>
    <lineage>
        <taxon>Bacteria</taxon>
        <taxon>Bacillati</taxon>
        <taxon>Actinomycetota</taxon>
        <taxon>Actinomycetes</taxon>
        <taxon>Mycobacteriales</taxon>
        <taxon>Nocardiaceae</taxon>
        <taxon>Nocardia</taxon>
    </lineage>
</organism>
<comment type="caution">
    <text evidence="2">The sequence shown here is derived from an EMBL/GenBank/DDBJ whole genome shotgun (WGS) entry which is preliminary data.</text>
</comment>
<evidence type="ECO:0000313" key="2">
    <source>
        <dbReference type="EMBL" id="RDI67995.1"/>
    </source>
</evidence>
<dbReference type="STRING" id="1210086.GCA_001613105_00972"/>
<dbReference type="InterPro" id="IPR007484">
    <property type="entry name" value="Peptidase_M28"/>
</dbReference>
<protein>
    <submittedName>
        <fullName evidence="2">3-hydroxy-3-methylglutaryl-coenzyme A reductase</fullName>
    </submittedName>
</protein>
<dbReference type="SUPFAM" id="SSF53187">
    <property type="entry name" value="Zn-dependent exopeptidases"/>
    <property type="match status" value="1"/>
</dbReference>
<reference evidence="2 3" key="1">
    <citation type="submission" date="2018-07" db="EMBL/GenBank/DDBJ databases">
        <title>Genomic Encyclopedia of Type Strains, Phase IV (KMG-IV): sequencing the most valuable type-strain genomes for metagenomic binning, comparative biology and taxonomic classification.</title>
        <authorList>
            <person name="Goeker M."/>
        </authorList>
    </citation>
    <scope>NUCLEOTIDE SEQUENCE [LARGE SCALE GENOMIC DNA]</scope>
    <source>
        <strain evidence="2 3">DSM 44290</strain>
    </source>
</reference>
<evidence type="ECO:0000313" key="3">
    <source>
        <dbReference type="Proteomes" id="UP000254869"/>
    </source>
</evidence>
<dbReference type="EMBL" id="QQBC01000002">
    <property type="protein sequence ID" value="RDI67995.1"/>
    <property type="molecule type" value="Genomic_DNA"/>
</dbReference>
<dbReference type="Proteomes" id="UP000254869">
    <property type="component" value="Unassembled WGS sequence"/>
</dbReference>
<keyword evidence="3" id="KW-1185">Reference proteome</keyword>